<evidence type="ECO:0000256" key="1">
    <source>
        <dbReference type="SAM" id="MobiDB-lite"/>
    </source>
</evidence>
<proteinExistence type="predicted"/>
<evidence type="ECO:0000313" key="2">
    <source>
        <dbReference type="EMBL" id="KAL0253433.1"/>
    </source>
</evidence>
<feature type="region of interest" description="Disordered" evidence="1">
    <location>
        <begin position="210"/>
        <end position="276"/>
    </location>
</feature>
<keyword evidence="3" id="KW-1185">Reference proteome</keyword>
<dbReference type="EMBL" id="JAJVCZ030000012">
    <property type="protein sequence ID" value="KAL0253433.1"/>
    <property type="molecule type" value="Genomic_DNA"/>
</dbReference>
<evidence type="ECO:0000313" key="3">
    <source>
        <dbReference type="Proteomes" id="UP001430584"/>
    </source>
</evidence>
<reference evidence="2 3" key="1">
    <citation type="submission" date="2024-02" db="EMBL/GenBank/DDBJ databases">
        <title>De novo assembly and annotation of 12 fungi associated with fruit tree decline syndrome in Ontario, Canada.</title>
        <authorList>
            <person name="Sulman M."/>
            <person name="Ellouze W."/>
            <person name="Ilyukhin E."/>
        </authorList>
    </citation>
    <scope>NUCLEOTIDE SEQUENCE [LARGE SCALE GENOMIC DNA]</scope>
    <source>
        <strain evidence="2 3">FDS-637</strain>
    </source>
</reference>
<feature type="compositionally biased region" description="Basic and acidic residues" evidence="1">
    <location>
        <begin position="260"/>
        <end position="273"/>
    </location>
</feature>
<name>A0ABR3BYG3_9PEZI</name>
<dbReference type="RefSeq" id="XP_066628077.1">
    <property type="nucleotide sequence ID" value="XM_066781794.1"/>
</dbReference>
<organism evidence="2 3">
    <name type="scientific">Diplodia seriata</name>
    <dbReference type="NCBI Taxonomy" id="420778"/>
    <lineage>
        <taxon>Eukaryota</taxon>
        <taxon>Fungi</taxon>
        <taxon>Dikarya</taxon>
        <taxon>Ascomycota</taxon>
        <taxon>Pezizomycotina</taxon>
        <taxon>Dothideomycetes</taxon>
        <taxon>Dothideomycetes incertae sedis</taxon>
        <taxon>Botryosphaeriales</taxon>
        <taxon>Botryosphaeriaceae</taxon>
        <taxon>Diplodia</taxon>
    </lineage>
</organism>
<feature type="region of interest" description="Disordered" evidence="1">
    <location>
        <begin position="14"/>
        <end position="33"/>
    </location>
</feature>
<dbReference type="GeneID" id="92014497"/>
<protein>
    <submittedName>
        <fullName evidence="2">Uncharacterized protein</fullName>
    </submittedName>
</protein>
<dbReference type="Proteomes" id="UP001430584">
    <property type="component" value="Unassembled WGS sequence"/>
</dbReference>
<comment type="caution">
    <text evidence="2">The sequence shown here is derived from an EMBL/GenBank/DDBJ whole genome shotgun (WGS) entry which is preliminary data.</text>
</comment>
<feature type="compositionally biased region" description="Basic residues" evidence="1">
    <location>
        <begin position="221"/>
        <end position="231"/>
    </location>
</feature>
<sequence>MTRMTLKKWLAQPNPSFTVPKKNRPSTHQTQAADAEMDGWVQWKGFSMDEINKLFGPILNKVYDFPNPPSPIQPAHKVIANEDALEFATYQWNVQIVNMALQVVAKGKKYLVWGPKGACKPTGQKIPDLTAVYSDTTSYERTNHIAGDTKMLEPSFPKKSVTQESPSQNLAAKCLKQVLGYGIELGTRYGYMLGPHQLVVIRFSAAPANDSTTTSSIAATRPRRQRSGRRTTRFDTPPPTSRPPRTARSQSPVNSSPWKESPRAGRAKDKARPEVQTVSWVTSKTGLSVCLAMFVIYFCAAVEHEWEAEYPEFSKDEALKAAVAAAAAL</sequence>
<accession>A0ABR3BYG3</accession>
<gene>
    <name evidence="2" type="ORF">SLS55_010412</name>
</gene>
<feature type="compositionally biased region" description="Low complexity" evidence="1">
    <location>
        <begin position="243"/>
        <end position="252"/>
    </location>
</feature>